<gene>
    <name evidence="2" type="ORF">ISP08_08980</name>
</gene>
<evidence type="ECO:0000259" key="1">
    <source>
        <dbReference type="Pfam" id="PF06054"/>
    </source>
</evidence>
<organism evidence="2 3">
    <name type="scientific">Staphylococcus lloydii</name>
    <dbReference type="NCBI Taxonomy" id="2781774"/>
    <lineage>
        <taxon>Bacteria</taxon>
        <taxon>Bacillati</taxon>
        <taxon>Bacillota</taxon>
        <taxon>Bacilli</taxon>
        <taxon>Bacillales</taxon>
        <taxon>Staphylococcaceae</taxon>
        <taxon>Staphylococcus</taxon>
    </lineage>
</organism>
<keyword evidence="3" id="KW-1185">Reference proteome</keyword>
<accession>A0A7T1AYK9</accession>
<reference evidence="2 3" key="1">
    <citation type="submission" date="2020-10" db="EMBL/GenBank/DDBJ databases">
        <title>Closed genome sequences of Staphylococcus lloydii sp. nov. and Staphylococcus durrellii sp. nov. Isolated from Captive Fruit Bats (Pteropus livingstonii).</title>
        <authorList>
            <person name="Fountain K."/>
        </authorList>
    </citation>
    <scope>NUCLEOTIDE SEQUENCE [LARGE SCALE GENOMIC DNA]</scope>
    <source>
        <strain evidence="2 3">23_2_7_LY</strain>
    </source>
</reference>
<name>A0A7T1AYK9_9STAP</name>
<evidence type="ECO:0000313" key="3">
    <source>
        <dbReference type="Proteomes" id="UP000594455"/>
    </source>
</evidence>
<dbReference type="EMBL" id="CP064056">
    <property type="protein sequence ID" value="QPM74471.1"/>
    <property type="molecule type" value="Genomic_DNA"/>
</dbReference>
<feature type="domain" description="Competence protein CoiA nuclease-like" evidence="1">
    <location>
        <begin position="5"/>
        <end position="121"/>
    </location>
</feature>
<dbReference type="InterPro" id="IPR010330">
    <property type="entry name" value="CoiA_nuc"/>
</dbReference>
<sequence>MGQSLKDLGMTVQIEPYLKECHQIPDILINNKIILEIQCSPITVQQLQTRTSAYNNLGYIVIWIIKDTFKDKSVLSLNAFQSACINPHKQQLFLWNTHKSRLYCFKHLIALGGNRFIGEQTGDGLTEIFNADKMRKVVYRLSRACGMKFLTQCRRKRSVLEPNLSIMYNLKLSDDWVCENLNFIFPEQIFLKTHPMSWQLQLFNLLKQNNYSIEIFKDTINFRQFAQPNIDYTVHVNNLVQQFKRQFADFSSNDVQK</sequence>
<evidence type="ECO:0000313" key="2">
    <source>
        <dbReference type="EMBL" id="QPM74471.1"/>
    </source>
</evidence>
<dbReference type="AlphaFoldDB" id="A0A7T1AYK9"/>
<proteinExistence type="predicted"/>
<dbReference type="Proteomes" id="UP000594455">
    <property type="component" value="Chromosome"/>
</dbReference>
<dbReference type="Pfam" id="PF06054">
    <property type="entry name" value="CoiA_nuc"/>
    <property type="match status" value="1"/>
</dbReference>
<dbReference type="KEGG" id="sllo:ISP08_08980"/>
<protein>
    <recommendedName>
        <fullName evidence="1">Competence protein CoiA nuclease-like domain-containing protein</fullName>
    </recommendedName>
</protein>